<name>A0ABR1SLS0_9PEZI</name>
<evidence type="ECO:0000313" key="10">
    <source>
        <dbReference type="Proteomes" id="UP001444661"/>
    </source>
</evidence>
<dbReference type="Proteomes" id="UP001444661">
    <property type="component" value="Unassembled WGS sequence"/>
</dbReference>
<dbReference type="CDD" id="cd00067">
    <property type="entry name" value="GAL4"/>
    <property type="match status" value="1"/>
</dbReference>
<reference evidence="9 10" key="1">
    <citation type="submission" date="2023-01" db="EMBL/GenBank/DDBJ databases">
        <title>Analysis of 21 Apiospora genomes using comparative genomics revels a genus with tremendous synthesis potential of carbohydrate active enzymes and secondary metabolites.</title>
        <authorList>
            <person name="Sorensen T."/>
        </authorList>
    </citation>
    <scope>NUCLEOTIDE SEQUENCE [LARGE SCALE GENOMIC DNA]</scope>
    <source>
        <strain evidence="9 10">CBS 33761</strain>
    </source>
</reference>
<evidence type="ECO:0000256" key="1">
    <source>
        <dbReference type="ARBA" id="ARBA00022723"/>
    </source>
</evidence>
<organism evidence="9 10">
    <name type="scientific">Apiospora rasikravindrae</name>
    <dbReference type="NCBI Taxonomy" id="990691"/>
    <lineage>
        <taxon>Eukaryota</taxon>
        <taxon>Fungi</taxon>
        <taxon>Dikarya</taxon>
        <taxon>Ascomycota</taxon>
        <taxon>Pezizomycotina</taxon>
        <taxon>Sordariomycetes</taxon>
        <taxon>Xylariomycetidae</taxon>
        <taxon>Amphisphaeriales</taxon>
        <taxon>Apiosporaceae</taxon>
        <taxon>Apiospora</taxon>
    </lineage>
</organism>
<protein>
    <recommendedName>
        <fullName evidence="8">Zn(2)-C6 fungal-type domain-containing protein</fullName>
    </recommendedName>
</protein>
<keyword evidence="6" id="KW-0539">Nucleus</keyword>
<dbReference type="Pfam" id="PF04082">
    <property type="entry name" value="Fungal_trans"/>
    <property type="match status" value="1"/>
</dbReference>
<evidence type="ECO:0000256" key="2">
    <source>
        <dbReference type="ARBA" id="ARBA00022833"/>
    </source>
</evidence>
<dbReference type="SUPFAM" id="SSF57701">
    <property type="entry name" value="Zn2/Cys6 DNA-binding domain"/>
    <property type="match status" value="1"/>
</dbReference>
<dbReference type="InterPro" id="IPR051430">
    <property type="entry name" value="Fungal_TF_Env_Response"/>
</dbReference>
<dbReference type="PROSITE" id="PS00463">
    <property type="entry name" value="ZN2_CY6_FUNGAL_1"/>
    <property type="match status" value="1"/>
</dbReference>
<keyword evidence="1" id="KW-0479">Metal-binding</keyword>
<keyword evidence="3" id="KW-0805">Transcription regulation</keyword>
<proteinExistence type="predicted"/>
<dbReference type="PANTHER" id="PTHR31944:SF129">
    <property type="entry name" value="ASPYRIDONES CLUSTER REGULATOR APDR-RELATED"/>
    <property type="match status" value="1"/>
</dbReference>
<dbReference type="Gene3D" id="4.10.240.10">
    <property type="entry name" value="Zn(2)-C6 fungal-type DNA-binding domain"/>
    <property type="match status" value="1"/>
</dbReference>
<dbReference type="SMART" id="SM00066">
    <property type="entry name" value="GAL4"/>
    <property type="match status" value="1"/>
</dbReference>
<feature type="domain" description="Zn(2)-C6 fungal-type" evidence="8">
    <location>
        <begin position="24"/>
        <end position="55"/>
    </location>
</feature>
<sequence>MTDPEVPEIVEPSARRTRRRSPKSCEQCRKRKLRCDRGLPCRPCKRSRGALQCSYSPDTTRGAASSSEAPRRASQSASNSEGQADVAVILDSLKFGRERFHTAGYQPPATGDQAKNSNGNNNTPDLFPRPQIRIGTLETDKTRLFGRAHWVHALAQFNLIEKLQFLGPSALSGLQEGMGSLCREVASRRSSLKHHRTLELNDPLPDLARTLPPKATCDQLLSNYWRFFEPLFRVLHRVSFEREYDSYWTGSTKPSTSFILKLSMALGLGAVVHRDLEESGRIRYLAKSWLYAVQWWLMGPMEKAARSLDGVQTFCLAVLLRQASSLGGASSISTDALMKLAMSVGLHLDPDGFSVYGPFERELRRRIWHTVLELTVMGSLDTTLPLLITSDDYNCGPPSNLSDTEIGSDSDDLPQAHPAARFTDSSIQLLLQKSLARRLYMVRKMNGIQKPLSYEETIELGKELKMQCHDIASFFHLRMSSTEGYDQDACEFHRKFLDSYLRRYILFLHRPFALQAGKDPRYHLARKTCLECCQIASSHSAGLNLPQKVTDEFCLMAIRGSGLFKGPLCQDVIIHLGLELVTQLEEERDLRMPGEPTAPPSSADPLIQMSRAGRQPLIDTLRHILGQLRHIIALGQPSCKRYFLLSAAMVHIEELEAGSSNPLPAAMAQLTKCLKDCSELLRLASADVCQPVADSDPAWSDEASPDWPDTFGLLGFDFDLLVG</sequence>
<dbReference type="CDD" id="cd12148">
    <property type="entry name" value="fungal_TF_MHR"/>
    <property type="match status" value="1"/>
</dbReference>
<evidence type="ECO:0000256" key="4">
    <source>
        <dbReference type="ARBA" id="ARBA00023125"/>
    </source>
</evidence>
<dbReference type="InterPro" id="IPR001138">
    <property type="entry name" value="Zn2Cys6_DnaBD"/>
</dbReference>
<keyword evidence="4" id="KW-0238">DNA-binding</keyword>
<keyword evidence="2" id="KW-0862">Zinc</keyword>
<evidence type="ECO:0000313" key="9">
    <source>
        <dbReference type="EMBL" id="KAK8035264.1"/>
    </source>
</evidence>
<feature type="region of interest" description="Disordered" evidence="7">
    <location>
        <begin position="1"/>
        <end position="23"/>
    </location>
</feature>
<comment type="caution">
    <text evidence="9">The sequence shown here is derived from an EMBL/GenBank/DDBJ whole genome shotgun (WGS) entry which is preliminary data.</text>
</comment>
<dbReference type="InterPro" id="IPR036864">
    <property type="entry name" value="Zn2-C6_fun-type_DNA-bd_sf"/>
</dbReference>
<keyword evidence="10" id="KW-1185">Reference proteome</keyword>
<dbReference type="EMBL" id="JAQQWK010000009">
    <property type="protein sequence ID" value="KAK8035264.1"/>
    <property type="molecule type" value="Genomic_DNA"/>
</dbReference>
<evidence type="ECO:0000256" key="5">
    <source>
        <dbReference type="ARBA" id="ARBA00023163"/>
    </source>
</evidence>
<feature type="region of interest" description="Disordered" evidence="7">
    <location>
        <begin position="37"/>
        <end position="82"/>
    </location>
</feature>
<dbReference type="PANTHER" id="PTHR31944">
    <property type="entry name" value="HEME-RESPONSIVE ZINC FINGER TRANSCRIPTION FACTOR HAP1"/>
    <property type="match status" value="1"/>
</dbReference>
<dbReference type="Pfam" id="PF00172">
    <property type="entry name" value="Zn_clus"/>
    <property type="match status" value="1"/>
</dbReference>
<evidence type="ECO:0000256" key="6">
    <source>
        <dbReference type="ARBA" id="ARBA00023242"/>
    </source>
</evidence>
<feature type="compositionally biased region" description="Low complexity" evidence="7">
    <location>
        <begin position="61"/>
        <end position="78"/>
    </location>
</feature>
<feature type="compositionally biased region" description="Polar residues" evidence="7">
    <location>
        <begin position="113"/>
        <end position="124"/>
    </location>
</feature>
<accession>A0ABR1SLS0</accession>
<gene>
    <name evidence="9" type="ORF">PG993_010259</name>
</gene>
<dbReference type="PROSITE" id="PS50048">
    <property type="entry name" value="ZN2_CY6_FUNGAL_2"/>
    <property type="match status" value="1"/>
</dbReference>
<evidence type="ECO:0000256" key="7">
    <source>
        <dbReference type="SAM" id="MobiDB-lite"/>
    </source>
</evidence>
<evidence type="ECO:0000259" key="8">
    <source>
        <dbReference type="PROSITE" id="PS50048"/>
    </source>
</evidence>
<feature type="region of interest" description="Disordered" evidence="7">
    <location>
        <begin position="102"/>
        <end position="130"/>
    </location>
</feature>
<dbReference type="InterPro" id="IPR007219">
    <property type="entry name" value="XnlR_reg_dom"/>
</dbReference>
<evidence type="ECO:0000256" key="3">
    <source>
        <dbReference type="ARBA" id="ARBA00023015"/>
    </source>
</evidence>
<keyword evidence="5" id="KW-0804">Transcription</keyword>